<dbReference type="Proteomes" id="UP000326565">
    <property type="component" value="Unassembled WGS sequence"/>
</dbReference>
<evidence type="ECO:0000313" key="2">
    <source>
        <dbReference type="Proteomes" id="UP000326565"/>
    </source>
</evidence>
<evidence type="ECO:0000313" key="1">
    <source>
        <dbReference type="EMBL" id="KAB8078125.1"/>
    </source>
</evidence>
<dbReference type="SUPFAM" id="SSF52540">
    <property type="entry name" value="P-loop containing nucleoside triphosphate hydrolases"/>
    <property type="match status" value="1"/>
</dbReference>
<organism evidence="1 2">
    <name type="scientific">Aspergillus leporis</name>
    <dbReference type="NCBI Taxonomy" id="41062"/>
    <lineage>
        <taxon>Eukaryota</taxon>
        <taxon>Fungi</taxon>
        <taxon>Dikarya</taxon>
        <taxon>Ascomycota</taxon>
        <taxon>Pezizomycotina</taxon>
        <taxon>Eurotiomycetes</taxon>
        <taxon>Eurotiomycetidae</taxon>
        <taxon>Eurotiales</taxon>
        <taxon>Aspergillaceae</taxon>
        <taxon>Aspergillus</taxon>
        <taxon>Aspergillus subgen. Circumdati</taxon>
    </lineage>
</organism>
<dbReference type="AlphaFoldDB" id="A0A5N5XD98"/>
<reference evidence="1 2" key="1">
    <citation type="submission" date="2019-04" db="EMBL/GenBank/DDBJ databases">
        <title>Friends and foes A comparative genomics study of 23 Aspergillus species from section Flavi.</title>
        <authorList>
            <consortium name="DOE Joint Genome Institute"/>
            <person name="Kjaerbolling I."/>
            <person name="Vesth T."/>
            <person name="Frisvad J.C."/>
            <person name="Nybo J.L."/>
            <person name="Theobald S."/>
            <person name="Kildgaard S."/>
            <person name="Isbrandt T."/>
            <person name="Kuo A."/>
            <person name="Sato A."/>
            <person name="Lyhne E.K."/>
            <person name="Kogle M.E."/>
            <person name="Wiebenga A."/>
            <person name="Kun R.S."/>
            <person name="Lubbers R.J."/>
            <person name="Makela M.R."/>
            <person name="Barry K."/>
            <person name="Chovatia M."/>
            <person name="Clum A."/>
            <person name="Daum C."/>
            <person name="Haridas S."/>
            <person name="He G."/>
            <person name="LaButti K."/>
            <person name="Lipzen A."/>
            <person name="Mondo S."/>
            <person name="Riley R."/>
            <person name="Salamov A."/>
            <person name="Simmons B.A."/>
            <person name="Magnuson J.K."/>
            <person name="Henrissat B."/>
            <person name="Mortensen U.H."/>
            <person name="Larsen T.O."/>
            <person name="Devries R.P."/>
            <person name="Grigoriev I.V."/>
            <person name="Machida M."/>
            <person name="Baker S.E."/>
            <person name="Andersen M.R."/>
        </authorList>
    </citation>
    <scope>NUCLEOTIDE SEQUENCE [LARGE SCALE GENOMIC DNA]</scope>
    <source>
        <strain evidence="1 2">CBS 151.66</strain>
    </source>
</reference>
<accession>A0A5N5XD98</accession>
<dbReference type="InterPro" id="IPR027417">
    <property type="entry name" value="P-loop_NTPase"/>
</dbReference>
<evidence type="ECO:0008006" key="3">
    <source>
        <dbReference type="Google" id="ProtNLM"/>
    </source>
</evidence>
<keyword evidence="2" id="KW-1185">Reference proteome</keyword>
<protein>
    <recommendedName>
        <fullName evidence="3">P-loop containing nucleoside triphosphate hydrolase protein</fullName>
    </recommendedName>
</protein>
<dbReference type="Gene3D" id="3.40.50.300">
    <property type="entry name" value="P-loop containing nucleotide triphosphate hydrolases"/>
    <property type="match status" value="1"/>
</dbReference>
<dbReference type="OrthoDB" id="2316594at2759"/>
<sequence>MSPQFALMGKLRTQESVVIQDPRIMLNTNVPFSAFVCGVQGSGKSHTTSCVIENCSLALPILGALKRPLSTLVLNYNEYSSNVSTQPCEAAFLSSVLPEWSKQGLSIPVRVLVSPSNFHNLKKMYSEIPNVEIRPFKLKPRHLNISAMLSLMSMAKEDQMPLYMAQVLKVLRDMAIKSNGCFNYLSFKHCLNGLKLDRMQLPFLQQRLDLLDSYLDLQDEHDGDYFVDGGVTILDLSCPFMDQSTTCILFRIAIDLFLHAHPSRGKLVVADEAHKYMSDTPAAKDLTETFLNIIRQQRHLGVRIVISTQEPTISPRLIDLCSMTIVHRFTSPEWYRTIRRHITIGNKGNSSSSEENLDGLCQIASLRTGEALIFAPSAYLLDGDGSVINAAHGAFKMVIRKRVTWDGGRTILCVR</sequence>
<proteinExistence type="predicted"/>
<gene>
    <name evidence="1" type="ORF">BDV29DRAFT_197522</name>
</gene>
<dbReference type="EMBL" id="ML732161">
    <property type="protein sequence ID" value="KAB8078125.1"/>
    <property type="molecule type" value="Genomic_DNA"/>
</dbReference>
<name>A0A5N5XD98_9EURO</name>